<evidence type="ECO:0000256" key="3">
    <source>
        <dbReference type="SAM" id="MobiDB-lite"/>
    </source>
</evidence>
<feature type="region of interest" description="Disordered" evidence="3">
    <location>
        <begin position="1"/>
        <end position="31"/>
    </location>
</feature>
<feature type="compositionally biased region" description="Low complexity" evidence="3">
    <location>
        <begin position="98"/>
        <end position="112"/>
    </location>
</feature>
<keyword evidence="7" id="KW-0418">Kinase</keyword>
<name>A0A9P1DDR3_9DINO</name>
<reference evidence="6" key="2">
    <citation type="submission" date="2024-04" db="EMBL/GenBank/DDBJ databases">
        <authorList>
            <person name="Chen Y."/>
            <person name="Shah S."/>
            <person name="Dougan E. K."/>
            <person name="Thang M."/>
            <person name="Chan C."/>
        </authorList>
    </citation>
    <scope>NUCLEOTIDE SEQUENCE [LARGE SCALE GENOMIC DNA]</scope>
</reference>
<dbReference type="EMBL" id="CAMXCT030004268">
    <property type="protein sequence ID" value="CAL4795702.1"/>
    <property type="molecule type" value="Genomic_DNA"/>
</dbReference>
<feature type="compositionally biased region" description="Low complexity" evidence="3">
    <location>
        <begin position="20"/>
        <end position="29"/>
    </location>
</feature>
<organism evidence="5">
    <name type="scientific">Cladocopium goreaui</name>
    <dbReference type="NCBI Taxonomy" id="2562237"/>
    <lineage>
        <taxon>Eukaryota</taxon>
        <taxon>Sar</taxon>
        <taxon>Alveolata</taxon>
        <taxon>Dinophyceae</taxon>
        <taxon>Suessiales</taxon>
        <taxon>Symbiodiniaceae</taxon>
        <taxon>Cladocopium</taxon>
    </lineage>
</organism>
<feature type="region of interest" description="Disordered" evidence="3">
    <location>
        <begin position="457"/>
        <end position="481"/>
    </location>
</feature>
<dbReference type="InterPro" id="IPR035979">
    <property type="entry name" value="RBD_domain_sf"/>
</dbReference>
<dbReference type="Gene3D" id="3.30.70.330">
    <property type="match status" value="2"/>
</dbReference>
<evidence type="ECO:0000313" key="7">
    <source>
        <dbReference type="EMBL" id="CAL4795702.1"/>
    </source>
</evidence>
<proteinExistence type="predicted"/>
<dbReference type="GO" id="GO:0016301">
    <property type="term" value="F:kinase activity"/>
    <property type="evidence" value="ECO:0007669"/>
    <property type="project" value="UniProtKB-KW"/>
</dbReference>
<feature type="region of interest" description="Disordered" evidence="3">
    <location>
        <begin position="78"/>
        <end position="124"/>
    </location>
</feature>
<keyword evidence="1 2" id="KW-0694">RNA-binding</keyword>
<dbReference type="InterPro" id="IPR052462">
    <property type="entry name" value="SLIRP/GR-RBP-like"/>
</dbReference>
<evidence type="ECO:0000313" key="8">
    <source>
        <dbReference type="Proteomes" id="UP001152797"/>
    </source>
</evidence>
<dbReference type="Proteomes" id="UP001152797">
    <property type="component" value="Unassembled WGS sequence"/>
</dbReference>
<dbReference type="SMART" id="SM00360">
    <property type="entry name" value="RRM"/>
    <property type="match status" value="2"/>
</dbReference>
<accession>A0A9P1DDR3</accession>
<dbReference type="GO" id="GO:0003723">
    <property type="term" value="F:RNA binding"/>
    <property type="evidence" value="ECO:0007669"/>
    <property type="project" value="UniProtKB-UniRule"/>
</dbReference>
<feature type="region of interest" description="Disordered" evidence="3">
    <location>
        <begin position="349"/>
        <end position="373"/>
    </location>
</feature>
<keyword evidence="8" id="KW-1185">Reference proteome</keyword>
<dbReference type="PROSITE" id="PS50102">
    <property type="entry name" value="RRM"/>
    <property type="match status" value="2"/>
</dbReference>
<evidence type="ECO:0000259" key="4">
    <source>
        <dbReference type="PROSITE" id="PS50102"/>
    </source>
</evidence>
<comment type="caution">
    <text evidence="5">The sequence shown here is derived from an EMBL/GenBank/DDBJ whole genome shotgun (WGS) entry which is preliminary data.</text>
</comment>
<feature type="domain" description="RRM" evidence="4">
    <location>
        <begin position="373"/>
        <end position="459"/>
    </location>
</feature>
<dbReference type="PANTHER" id="PTHR48027">
    <property type="entry name" value="HETEROGENEOUS NUCLEAR RIBONUCLEOPROTEIN 87F-RELATED"/>
    <property type="match status" value="1"/>
</dbReference>
<protein>
    <submittedName>
        <fullName evidence="7">Calcium-dependent protein kinase 2</fullName>
    </submittedName>
</protein>
<keyword evidence="7" id="KW-0808">Transferase</keyword>
<dbReference type="InterPro" id="IPR012677">
    <property type="entry name" value="Nucleotide-bd_a/b_plait_sf"/>
</dbReference>
<evidence type="ECO:0000256" key="1">
    <source>
        <dbReference type="ARBA" id="ARBA00022884"/>
    </source>
</evidence>
<dbReference type="SUPFAM" id="SSF54928">
    <property type="entry name" value="RNA-binding domain, RBD"/>
    <property type="match status" value="2"/>
</dbReference>
<dbReference type="Pfam" id="PF00076">
    <property type="entry name" value="RRM_1"/>
    <property type="match status" value="2"/>
</dbReference>
<gene>
    <name evidence="5" type="ORF">C1SCF055_LOCUS33838</name>
</gene>
<dbReference type="EMBL" id="CAMXCT010004268">
    <property type="protein sequence ID" value="CAI4008390.1"/>
    <property type="molecule type" value="Genomic_DNA"/>
</dbReference>
<evidence type="ECO:0000256" key="2">
    <source>
        <dbReference type="PROSITE-ProRule" id="PRU00176"/>
    </source>
</evidence>
<dbReference type="InterPro" id="IPR000504">
    <property type="entry name" value="RRM_dom"/>
</dbReference>
<evidence type="ECO:0000313" key="6">
    <source>
        <dbReference type="EMBL" id="CAL1161765.1"/>
    </source>
</evidence>
<feature type="compositionally biased region" description="Low complexity" evidence="3">
    <location>
        <begin position="798"/>
        <end position="810"/>
    </location>
</feature>
<reference evidence="5" key="1">
    <citation type="submission" date="2022-10" db="EMBL/GenBank/DDBJ databases">
        <authorList>
            <person name="Chen Y."/>
            <person name="Dougan E. K."/>
            <person name="Chan C."/>
            <person name="Rhodes N."/>
            <person name="Thang M."/>
        </authorList>
    </citation>
    <scope>NUCLEOTIDE SEQUENCE</scope>
</reference>
<dbReference type="AlphaFoldDB" id="A0A9P1DDR3"/>
<dbReference type="OrthoDB" id="1875751at2759"/>
<sequence length="840" mass="92035">MLTPEEMDMQAEAIAAQQLPSGPSGPSGPMEQREMLAAMKAEVLQRLTASGPAPAFRAPAQVPPRPGMAQIAPVPLAQQGQRGGQWPAPQLAGATGRPHLSPSHPSPSALPAFGENRQGSMPMPLPAVSQTVAAVSAQAQTKDKEWKQWKSEPFVLLGDVAWFPVPKAKVRGDFPLEAPEDSEAMSFLRRVTSLMGCEITEQMREEPEKAVFQEAARLLLAVVGFMCEGNCPHMLRGNVVTRAPFLPAWQGVVPHMVLREWFDGNEATSLLNFYGSDTLRKAFEAADRPKQGHFITLLSRCAAVEAGRPGARYLRAAWQKIFDLFPELSLFRQLLAQLRRRCWEDVRDRSRSRSPRRKPPAAATAAQPEEEGTRFILRNAGQITEEQIIEYFQHFGRVVSCNVLKDKRTKKSRGVAFCTLRAEGSFEGQPITEESMKEWVLHETHIVGHMKLEITEAEVKQEKEDDEDKKREERVEERRRSRIEKEQRQLRTLGGAATLQEKGEEKLVPSHWLRRWRQQLWESLPKGNPVVWAEPIVSQLCSAIWSEVAEHGLRFGDRAVNDAVGMFQDPSQEGRWSFIPAAELLLTVGEGLVGITALGLFVWPTWQEPIPPRSAFDLTALTRPNFAPPPGTMGAMGAMGAGPMGPGPMGPMAGHIMQQSMSGMGMPKGSDREKIFVGGIPHHCTLEMLANYFSRYGRITDAVVMMDKTTGKPRGFGFVVFEHVSCVEAAIADYGKHAIDGKWVDVKRATPQDGSAPVTSTPVSDEGVAGASPERQNFRELPSQLGGATSPEQFKVLPPGGAANASSASPDRGIDTNVAPQGANGALHGANFSQVPPPAM</sequence>
<feature type="domain" description="RRM" evidence="4">
    <location>
        <begin position="673"/>
        <end position="751"/>
    </location>
</feature>
<evidence type="ECO:0000313" key="5">
    <source>
        <dbReference type="EMBL" id="CAI4008390.1"/>
    </source>
</evidence>
<dbReference type="EMBL" id="CAMXCT020004268">
    <property type="protein sequence ID" value="CAL1161765.1"/>
    <property type="molecule type" value="Genomic_DNA"/>
</dbReference>
<feature type="region of interest" description="Disordered" evidence="3">
    <location>
        <begin position="750"/>
        <end position="840"/>
    </location>
</feature>